<accession>A0A060RKB7</accession>
<gene>
    <name evidence="2" type="ORF">BN963_SGAL_00925</name>
</gene>
<evidence type="ECO:0000313" key="2">
    <source>
        <dbReference type="EMBL" id="CDO17732.1"/>
    </source>
</evidence>
<proteinExistence type="predicted"/>
<evidence type="ECO:0000256" key="1">
    <source>
        <dbReference type="SAM" id="MobiDB-lite"/>
    </source>
</evidence>
<comment type="caution">
    <text evidence="2">The sequence shown here is derived from an EMBL/GenBank/DDBJ whole genome shotgun (WGS) entry which is preliminary data.</text>
</comment>
<name>A0A060RKB7_9STRE</name>
<feature type="region of interest" description="Disordered" evidence="1">
    <location>
        <begin position="1"/>
        <end position="37"/>
    </location>
</feature>
<organism evidence="2 3">
    <name type="scientific">Streptococcus gallolyticus</name>
    <dbReference type="NCBI Taxonomy" id="315405"/>
    <lineage>
        <taxon>Bacteria</taxon>
        <taxon>Bacillati</taxon>
        <taxon>Bacillota</taxon>
        <taxon>Bacilli</taxon>
        <taxon>Lactobacillales</taxon>
        <taxon>Streptococcaceae</taxon>
        <taxon>Streptococcus</taxon>
    </lineage>
</organism>
<dbReference type="Proteomes" id="UP000027584">
    <property type="component" value="Unassembled WGS sequence"/>
</dbReference>
<dbReference type="EMBL" id="CCBC010000137">
    <property type="protein sequence ID" value="CDO17732.1"/>
    <property type="molecule type" value="Genomic_DNA"/>
</dbReference>
<dbReference type="AlphaFoldDB" id="A0A060RKB7"/>
<reference evidence="2 3" key="2">
    <citation type="submission" date="2014-05" db="EMBL/GenBank/DDBJ databases">
        <title>Genome sequence of Streptococcus gallolyticus.</title>
        <authorList>
            <person name="Del Campo R."/>
        </authorList>
    </citation>
    <scope>NUCLEOTIDE SEQUENCE [LARGE SCALE GENOMIC DNA]</scope>
    <source>
        <strain evidence="2 3">LMG17956</strain>
    </source>
</reference>
<reference evidence="2 3" key="1">
    <citation type="submission" date="2014-02" db="EMBL/GenBank/DDBJ databases">
        <authorList>
            <person name="Manrique M."/>
        </authorList>
    </citation>
    <scope>NUCLEOTIDE SEQUENCE [LARGE SCALE GENOMIC DNA]</scope>
    <source>
        <strain evidence="2 3">LMG17956</strain>
    </source>
</reference>
<sequence length="95" mass="11121">MKIQTTNLGKASEESPKKVQSVVRPRQRAAQSAPKGYAKKGRYPFALHEDVRYEKLEDLVAYHRAKSASDYLETLIIKEWEKMQRKLKTQDSRRK</sequence>
<evidence type="ECO:0000313" key="3">
    <source>
        <dbReference type="Proteomes" id="UP000027584"/>
    </source>
</evidence>
<protein>
    <submittedName>
        <fullName evidence="2">Uncharacterized protein</fullName>
    </submittedName>
</protein>